<evidence type="ECO:0000313" key="1">
    <source>
        <dbReference type="EMBL" id="PKU39992.1"/>
    </source>
</evidence>
<dbReference type="AlphaFoldDB" id="A0A2I0U1U2"/>
<protein>
    <submittedName>
        <fullName evidence="1">Uncharacterized protein</fullName>
    </submittedName>
</protein>
<evidence type="ECO:0000313" key="2">
    <source>
        <dbReference type="Proteomes" id="UP000233556"/>
    </source>
</evidence>
<reference evidence="2" key="1">
    <citation type="submission" date="2017-11" db="EMBL/GenBank/DDBJ databases">
        <authorList>
            <person name="Lima N.C."/>
            <person name="Parody-Merino A.M."/>
            <person name="Battley P.F."/>
            <person name="Fidler A.E."/>
            <person name="Prosdocimi F."/>
        </authorList>
    </citation>
    <scope>NUCLEOTIDE SEQUENCE [LARGE SCALE GENOMIC DNA]</scope>
</reference>
<proteinExistence type="predicted"/>
<name>A0A2I0U1U2_LIMLA</name>
<organism evidence="1 2">
    <name type="scientific">Limosa lapponica baueri</name>
    <dbReference type="NCBI Taxonomy" id="1758121"/>
    <lineage>
        <taxon>Eukaryota</taxon>
        <taxon>Metazoa</taxon>
        <taxon>Chordata</taxon>
        <taxon>Craniata</taxon>
        <taxon>Vertebrata</taxon>
        <taxon>Euteleostomi</taxon>
        <taxon>Archelosauria</taxon>
        <taxon>Archosauria</taxon>
        <taxon>Dinosauria</taxon>
        <taxon>Saurischia</taxon>
        <taxon>Theropoda</taxon>
        <taxon>Coelurosauria</taxon>
        <taxon>Aves</taxon>
        <taxon>Neognathae</taxon>
        <taxon>Neoaves</taxon>
        <taxon>Charadriiformes</taxon>
        <taxon>Scolopacidae</taxon>
        <taxon>Limosa</taxon>
    </lineage>
</organism>
<dbReference type="EMBL" id="KZ506368">
    <property type="protein sequence ID" value="PKU39992.1"/>
    <property type="molecule type" value="Genomic_DNA"/>
</dbReference>
<sequence length="132" mass="15383">MHLEYCVWLWAAQYKHIDLLERSPCEGHEDDGGSRASLYEGKLSDLELLTLEKRKLRQDIINVRNYLKESFNEMEQILLDAMLGHMEDRGMIQDSQHGFTRGKSCLTNLVAFYDEVTSFEVAMLDMIYCLGR</sequence>
<gene>
    <name evidence="1" type="ORF">llap_9713</name>
</gene>
<dbReference type="Proteomes" id="UP000233556">
    <property type="component" value="Unassembled WGS sequence"/>
</dbReference>
<reference evidence="2" key="2">
    <citation type="submission" date="2017-12" db="EMBL/GenBank/DDBJ databases">
        <title>Genome sequence of the Bar-tailed Godwit (Limosa lapponica baueri).</title>
        <authorList>
            <person name="Lima N.C.B."/>
            <person name="Parody-Merino A.M."/>
            <person name="Battley P.F."/>
            <person name="Fidler A.E."/>
            <person name="Prosdocimi F."/>
        </authorList>
    </citation>
    <scope>NUCLEOTIDE SEQUENCE [LARGE SCALE GENOMIC DNA]</scope>
</reference>
<dbReference type="OrthoDB" id="10063195at2759"/>
<accession>A0A2I0U1U2</accession>
<keyword evidence="2" id="KW-1185">Reference proteome</keyword>